<evidence type="ECO:0000313" key="1">
    <source>
        <dbReference type="EMBL" id="JAD43212.1"/>
    </source>
</evidence>
<dbReference type="AlphaFoldDB" id="A0A0A9A837"/>
<dbReference type="EMBL" id="GBRH01254683">
    <property type="protein sequence ID" value="JAD43212.1"/>
    <property type="molecule type" value="Transcribed_RNA"/>
</dbReference>
<proteinExistence type="predicted"/>
<organism evidence="1">
    <name type="scientific">Arundo donax</name>
    <name type="common">Giant reed</name>
    <name type="synonym">Donax arundinaceus</name>
    <dbReference type="NCBI Taxonomy" id="35708"/>
    <lineage>
        <taxon>Eukaryota</taxon>
        <taxon>Viridiplantae</taxon>
        <taxon>Streptophyta</taxon>
        <taxon>Embryophyta</taxon>
        <taxon>Tracheophyta</taxon>
        <taxon>Spermatophyta</taxon>
        <taxon>Magnoliopsida</taxon>
        <taxon>Liliopsida</taxon>
        <taxon>Poales</taxon>
        <taxon>Poaceae</taxon>
        <taxon>PACMAD clade</taxon>
        <taxon>Arundinoideae</taxon>
        <taxon>Arundineae</taxon>
        <taxon>Arundo</taxon>
    </lineage>
</organism>
<sequence>MRANTSVRIGNGRCTSFWQDHWIGPMPLASLMHALFSHSRRPNLSVSMACTTGGWELHLQPRITEAAISELTSLHEALQGVQLRPEEHDERFMHTCQQSFTMA</sequence>
<reference evidence="1" key="1">
    <citation type="submission" date="2014-09" db="EMBL/GenBank/DDBJ databases">
        <authorList>
            <person name="Magalhaes I.L.F."/>
            <person name="Oliveira U."/>
            <person name="Santos F.R."/>
            <person name="Vidigal T.H.D.A."/>
            <person name="Brescovit A.D."/>
            <person name="Santos A.J."/>
        </authorList>
    </citation>
    <scope>NUCLEOTIDE SEQUENCE</scope>
    <source>
        <tissue evidence="1">Shoot tissue taken approximately 20 cm above the soil surface</tissue>
    </source>
</reference>
<dbReference type="PANTHER" id="PTHR36617">
    <property type="entry name" value="PROTEIN, PUTATIVE-RELATED"/>
    <property type="match status" value="1"/>
</dbReference>
<accession>A0A0A9A837</accession>
<protein>
    <submittedName>
        <fullName evidence="1">Uncharacterized protein</fullName>
    </submittedName>
</protein>
<name>A0A0A9A837_ARUDO</name>
<reference evidence="1" key="2">
    <citation type="journal article" date="2015" name="Data Brief">
        <title>Shoot transcriptome of the giant reed, Arundo donax.</title>
        <authorList>
            <person name="Barrero R.A."/>
            <person name="Guerrero F.D."/>
            <person name="Moolhuijzen P."/>
            <person name="Goolsby J.A."/>
            <person name="Tidwell J."/>
            <person name="Bellgard S.E."/>
            <person name="Bellgard M.I."/>
        </authorList>
    </citation>
    <scope>NUCLEOTIDE SEQUENCE</scope>
    <source>
        <tissue evidence="1">Shoot tissue taken approximately 20 cm above the soil surface</tissue>
    </source>
</reference>
<dbReference type="PANTHER" id="PTHR36617:SF16">
    <property type="entry name" value="OS04G0516500 PROTEIN"/>
    <property type="match status" value="1"/>
</dbReference>